<evidence type="ECO:0000313" key="3">
    <source>
        <dbReference type="Proteomes" id="UP001595956"/>
    </source>
</evidence>
<dbReference type="Proteomes" id="UP001595956">
    <property type="component" value="Unassembled WGS sequence"/>
</dbReference>
<keyword evidence="1" id="KW-0472">Membrane</keyword>
<proteinExistence type="predicted"/>
<keyword evidence="1" id="KW-1133">Transmembrane helix</keyword>
<sequence>MNDPDVTTLLREHLTDEPALTRTSADVIRTARRQTARRGLVAGGAAALAVAAVVALGAGVPTTVRDGAAPATTTEEPPPVTEVMESVAGAGFGAYVGELGEPQWSVNTVLGDPVEAGAPDAQHYLLSYRPASGPTQLNLSVGGFAPEDLATYDFADSCRHQLEQRLAKSCTVRTLEDGSLLMTTVALRSGIGTDAPRMLTLEEVAALPPGEASWVRVVSLSTPDGMAVDAAEYAPADRLTAARWTVPLDALRGLALDPDLRAAEVAHAPMPAITDE</sequence>
<evidence type="ECO:0000256" key="1">
    <source>
        <dbReference type="SAM" id="Phobius"/>
    </source>
</evidence>
<feature type="transmembrane region" description="Helical" evidence="1">
    <location>
        <begin position="39"/>
        <end position="60"/>
    </location>
</feature>
<dbReference type="RefSeq" id="WP_345171394.1">
    <property type="nucleotide sequence ID" value="NZ_BAABFQ010000003.1"/>
</dbReference>
<name>A0ABW0N1R5_9ACTN</name>
<organism evidence="2 3">
    <name type="scientific">Nocardioides caricicola</name>
    <dbReference type="NCBI Taxonomy" id="634770"/>
    <lineage>
        <taxon>Bacteria</taxon>
        <taxon>Bacillati</taxon>
        <taxon>Actinomycetota</taxon>
        <taxon>Actinomycetes</taxon>
        <taxon>Propionibacteriales</taxon>
        <taxon>Nocardioidaceae</taxon>
        <taxon>Nocardioides</taxon>
    </lineage>
</organism>
<evidence type="ECO:0000313" key="2">
    <source>
        <dbReference type="EMBL" id="MFC5492842.1"/>
    </source>
</evidence>
<reference evidence="3" key="1">
    <citation type="journal article" date="2019" name="Int. J. Syst. Evol. Microbiol.">
        <title>The Global Catalogue of Microorganisms (GCM) 10K type strain sequencing project: providing services to taxonomists for standard genome sequencing and annotation.</title>
        <authorList>
            <consortium name="The Broad Institute Genomics Platform"/>
            <consortium name="The Broad Institute Genome Sequencing Center for Infectious Disease"/>
            <person name="Wu L."/>
            <person name="Ma J."/>
        </authorList>
    </citation>
    <scope>NUCLEOTIDE SEQUENCE [LARGE SCALE GENOMIC DNA]</scope>
    <source>
        <strain evidence="3">KACC 13778</strain>
    </source>
</reference>
<comment type="caution">
    <text evidence="2">The sequence shown here is derived from an EMBL/GenBank/DDBJ whole genome shotgun (WGS) entry which is preliminary data.</text>
</comment>
<keyword evidence="3" id="KW-1185">Reference proteome</keyword>
<dbReference type="EMBL" id="JBHSMD010000002">
    <property type="protein sequence ID" value="MFC5492842.1"/>
    <property type="molecule type" value="Genomic_DNA"/>
</dbReference>
<dbReference type="InterPro" id="IPR006311">
    <property type="entry name" value="TAT_signal"/>
</dbReference>
<dbReference type="PROSITE" id="PS51318">
    <property type="entry name" value="TAT"/>
    <property type="match status" value="1"/>
</dbReference>
<keyword evidence="1" id="KW-0812">Transmembrane</keyword>
<gene>
    <name evidence="2" type="ORF">ACFPKY_07015</name>
</gene>
<protein>
    <submittedName>
        <fullName evidence="2">Uncharacterized protein</fullName>
    </submittedName>
</protein>
<accession>A0ABW0N1R5</accession>